<gene>
    <name evidence="13" type="primary">fliG</name>
    <name evidence="13" type="ORF">I6U48_04715</name>
</gene>
<evidence type="ECO:0000256" key="6">
    <source>
        <dbReference type="ARBA" id="ARBA00022500"/>
    </source>
</evidence>
<dbReference type="EMBL" id="JAEEGC010000021">
    <property type="protein sequence ID" value="MBV7272219.1"/>
    <property type="molecule type" value="Genomic_DNA"/>
</dbReference>
<evidence type="ECO:0000313" key="13">
    <source>
        <dbReference type="EMBL" id="MBV7272219.1"/>
    </source>
</evidence>
<keyword evidence="8" id="KW-0472">Membrane</keyword>
<dbReference type="Pfam" id="PF14842">
    <property type="entry name" value="FliG_N"/>
    <property type="match status" value="1"/>
</dbReference>
<evidence type="ECO:0000259" key="10">
    <source>
        <dbReference type="Pfam" id="PF01706"/>
    </source>
</evidence>
<keyword evidence="13" id="KW-0282">Flagellum</keyword>
<keyword evidence="14" id="KW-1185">Reference proteome</keyword>
<evidence type="ECO:0000256" key="3">
    <source>
        <dbReference type="ARBA" id="ARBA00010299"/>
    </source>
</evidence>
<feature type="domain" description="Flagellar motor switch protein FliG C-terminal" evidence="10">
    <location>
        <begin position="221"/>
        <end position="328"/>
    </location>
</feature>
<evidence type="ECO:0000313" key="14">
    <source>
        <dbReference type="Proteomes" id="UP000694308"/>
    </source>
</evidence>
<dbReference type="GO" id="GO:0003774">
    <property type="term" value="F:cytoskeletal motor activity"/>
    <property type="evidence" value="ECO:0007669"/>
    <property type="project" value="InterPro"/>
</dbReference>
<evidence type="ECO:0000256" key="7">
    <source>
        <dbReference type="ARBA" id="ARBA00022779"/>
    </source>
</evidence>
<comment type="caution">
    <text evidence="13">The sequence shown here is derived from an EMBL/GenBank/DDBJ whole genome shotgun (WGS) entry which is preliminary data.</text>
</comment>
<dbReference type="GO" id="GO:0071973">
    <property type="term" value="P:bacterial-type flagellum-dependent cell motility"/>
    <property type="evidence" value="ECO:0007669"/>
    <property type="project" value="InterPro"/>
</dbReference>
<dbReference type="RefSeq" id="WP_218319255.1">
    <property type="nucleotide sequence ID" value="NZ_JAEEGC010000021.1"/>
</dbReference>
<evidence type="ECO:0000259" key="11">
    <source>
        <dbReference type="Pfam" id="PF14841"/>
    </source>
</evidence>
<evidence type="ECO:0000256" key="9">
    <source>
        <dbReference type="ARBA" id="ARBA00023143"/>
    </source>
</evidence>
<sequence length="338" mass="37515">MPKEAPSLTGVQKAAILFITLGPEASADIIKKLPESEIQKITYEIANISAVKSDQKQEILHEFIQINKAKDYLTEGGIEYARNLLSKALGNQRAMEILDKVTEATQQFRPFAIARKADAQQLLNIISNEHPQTIALILCYLQADKSGQILSELPEEVQAEVAFRIASMNNTSPLVVKEIEKVLDDKLSSVVKSDMKAIGGVQALVDILNQVDRTTERNITESLEKEDAELAEKIKESMFIFEDIVTLDDVSIQRVLREVETKELALALKGCSEEVANAIYRNQSKRAAAALKEDIEFLGPVRLMDVEKSQQKIVSVIRRLDESGEIVISRGGEDAIIV</sequence>
<dbReference type="FunFam" id="1.10.220.30:FF:000001">
    <property type="entry name" value="Flagellar motor switch protein FliG"/>
    <property type="match status" value="1"/>
</dbReference>
<proteinExistence type="inferred from homology"/>
<dbReference type="AlphaFoldDB" id="A0A949TXD9"/>
<protein>
    <recommendedName>
        <fullName evidence="4">Flagellar motor switch protein FliG</fullName>
    </recommendedName>
</protein>
<evidence type="ECO:0000256" key="4">
    <source>
        <dbReference type="ARBA" id="ARBA00021870"/>
    </source>
</evidence>
<dbReference type="InterPro" id="IPR023087">
    <property type="entry name" value="Flg_Motor_Flig_C"/>
</dbReference>
<dbReference type="NCBIfam" id="TIGR00207">
    <property type="entry name" value="fliG"/>
    <property type="match status" value="1"/>
</dbReference>
<dbReference type="Pfam" id="PF14841">
    <property type="entry name" value="FliG_M"/>
    <property type="match status" value="1"/>
</dbReference>
<evidence type="ECO:0000256" key="1">
    <source>
        <dbReference type="ARBA" id="ARBA00004117"/>
    </source>
</evidence>
<evidence type="ECO:0000256" key="2">
    <source>
        <dbReference type="ARBA" id="ARBA00004413"/>
    </source>
</evidence>
<dbReference type="GO" id="GO:0006935">
    <property type="term" value="P:chemotaxis"/>
    <property type="evidence" value="ECO:0007669"/>
    <property type="project" value="UniProtKB-KW"/>
</dbReference>
<feature type="domain" description="Flagellar motor switch protein FliG middle" evidence="11">
    <location>
        <begin position="119"/>
        <end position="193"/>
    </location>
</feature>
<evidence type="ECO:0000256" key="8">
    <source>
        <dbReference type="ARBA" id="ARBA00023136"/>
    </source>
</evidence>
<comment type="subcellular location">
    <subcellularLocation>
        <location evidence="1">Bacterial flagellum basal body</location>
    </subcellularLocation>
    <subcellularLocation>
        <location evidence="2">Cell membrane</location>
        <topology evidence="2">Peripheral membrane protein</topology>
        <orientation evidence="2">Cytoplasmic side</orientation>
    </subcellularLocation>
</comment>
<name>A0A949TXD9_9CLOT</name>
<organism evidence="13 14">
    <name type="scientific">Clostridium thailandense</name>
    <dbReference type="NCBI Taxonomy" id="2794346"/>
    <lineage>
        <taxon>Bacteria</taxon>
        <taxon>Bacillati</taxon>
        <taxon>Bacillota</taxon>
        <taxon>Clostridia</taxon>
        <taxon>Eubacteriales</taxon>
        <taxon>Clostridiaceae</taxon>
        <taxon>Clostridium</taxon>
    </lineage>
</organism>
<evidence type="ECO:0000259" key="12">
    <source>
        <dbReference type="Pfam" id="PF14842"/>
    </source>
</evidence>
<keyword evidence="9" id="KW-0975">Bacterial flagellum</keyword>
<dbReference type="Proteomes" id="UP000694308">
    <property type="component" value="Unassembled WGS sequence"/>
</dbReference>
<dbReference type="PIRSF" id="PIRSF003161">
    <property type="entry name" value="FliG"/>
    <property type="match status" value="1"/>
</dbReference>
<dbReference type="InterPro" id="IPR032779">
    <property type="entry name" value="FliG_M"/>
</dbReference>
<accession>A0A949TXD9</accession>
<dbReference type="InterPro" id="IPR000090">
    <property type="entry name" value="Flg_Motor_Flig"/>
</dbReference>
<keyword evidence="5" id="KW-1003">Cell membrane</keyword>
<comment type="similarity">
    <text evidence="3">Belongs to the FliG family.</text>
</comment>
<dbReference type="InterPro" id="IPR028263">
    <property type="entry name" value="FliG_N"/>
</dbReference>
<dbReference type="Pfam" id="PF01706">
    <property type="entry name" value="FliG_C"/>
    <property type="match status" value="1"/>
</dbReference>
<feature type="domain" description="Flagellar motor switch protein FliG N-terminal" evidence="12">
    <location>
        <begin position="8"/>
        <end position="107"/>
    </location>
</feature>
<dbReference type="GO" id="GO:0009425">
    <property type="term" value="C:bacterial-type flagellum basal body"/>
    <property type="evidence" value="ECO:0007669"/>
    <property type="project" value="UniProtKB-SubCell"/>
</dbReference>
<keyword evidence="6" id="KW-0145">Chemotaxis</keyword>
<keyword evidence="13" id="KW-0966">Cell projection</keyword>
<dbReference type="PANTHER" id="PTHR30534">
    <property type="entry name" value="FLAGELLAR MOTOR SWITCH PROTEIN FLIG"/>
    <property type="match status" value="1"/>
</dbReference>
<evidence type="ECO:0000256" key="5">
    <source>
        <dbReference type="ARBA" id="ARBA00022475"/>
    </source>
</evidence>
<dbReference type="PANTHER" id="PTHR30534:SF0">
    <property type="entry name" value="FLAGELLAR MOTOR SWITCH PROTEIN FLIG"/>
    <property type="match status" value="1"/>
</dbReference>
<reference evidence="13" key="1">
    <citation type="submission" date="2020-12" db="EMBL/GenBank/DDBJ databases">
        <title>Clostridium thailandense sp. nov., a novel acetogenic bacterium isolated from peat land soil in Thailand.</title>
        <authorList>
            <person name="Chaikitkaew S."/>
            <person name="Birkeland N.K."/>
        </authorList>
    </citation>
    <scope>NUCLEOTIDE SEQUENCE</scope>
    <source>
        <strain evidence="13">PL3</strain>
    </source>
</reference>
<keyword evidence="13" id="KW-0969">Cilium</keyword>
<keyword evidence="7" id="KW-0283">Flagellar rotation</keyword>
<dbReference type="GO" id="GO:0005886">
    <property type="term" value="C:plasma membrane"/>
    <property type="evidence" value="ECO:0007669"/>
    <property type="project" value="UniProtKB-SubCell"/>
</dbReference>